<dbReference type="CDD" id="cd01894">
    <property type="entry name" value="EngA1"/>
    <property type="match status" value="1"/>
</dbReference>
<evidence type="ECO:0000313" key="12">
    <source>
        <dbReference type="EMBL" id="MBP3192391.1"/>
    </source>
</evidence>
<dbReference type="EMBL" id="JAFIDN010000004">
    <property type="protein sequence ID" value="MBP3192391.1"/>
    <property type="molecule type" value="Genomic_DNA"/>
</dbReference>
<keyword evidence="5 8" id="KW-0547">Nucleotide-binding</keyword>
<dbReference type="PRINTS" id="PR00326">
    <property type="entry name" value="GTP1OBG"/>
</dbReference>
<comment type="similarity">
    <text evidence="1 8 9 10">Belongs to the TRAFAC class TrmE-Era-EngA-EngB-Septin-like GTPase superfamily. EngA (Der) GTPase family.</text>
</comment>
<dbReference type="PANTHER" id="PTHR43834:SF6">
    <property type="entry name" value="GTPASE DER"/>
    <property type="match status" value="1"/>
</dbReference>
<evidence type="ECO:0000256" key="5">
    <source>
        <dbReference type="ARBA" id="ARBA00022741"/>
    </source>
</evidence>
<accession>A0A8J7UVB9</accession>
<evidence type="ECO:0000256" key="3">
    <source>
        <dbReference type="ARBA" id="ARBA00022517"/>
    </source>
</evidence>
<evidence type="ECO:0000256" key="7">
    <source>
        <dbReference type="ARBA" id="ARBA00032345"/>
    </source>
</evidence>
<evidence type="ECO:0000256" key="2">
    <source>
        <dbReference type="ARBA" id="ARBA00020953"/>
    </source>
</evidence>
<dbReference type="InterPro" id="IPR016484">
    <property type="entry name" value="GTPase_Der"/>
</dbReference>
<dbReference type="FunFam" id="3.40.50.300:FF:000040">
    <property type="entry name" value="GTPase Der"/>
    <property type="match status" value="1"/>
</dbReference>
<evidence type="ECO:0000256" key="9">
    <source>
        <dbReference type="PROSITE-ProRule" id="PRU01049"/>
    </source>
</evidence>
<comment type="function">
    <text evidence="8 10">GTPase that plays an essential role in the late steps of ribosome biogenesis.</text>
</comment>
<evidence type="ECO:0000256" key="6">
    <source>
        <dbReference type="ARBA" id="ARBA00023134"/>
    </source>
</evidence>
<dbReference type="PANTHER" id="PTHR43834">
    <property type="entry name" value="GTPASE DER"/>
    <property type="match status" value="1"/>
</dbReference>
<dbReference type="Gene3D" id="3.40.50.300">
    <property type="entry name" value="P-loop containing nucleotide triphosphate hydrolases"/>
    <property type="match status" value="2"/>
</dbReference>
<dbReference type="Gene3D" id="3.30.300.20">
    <property type="match status" value="1"/>
</dbReference>
<name>A0A8J7UVB9_9BACT</name>
<evidence type="ECO:0000313" key="13">
    <source>
        <dbReference type="Proteomes" id="UP000673975"/>
    </source>
</evidence>
<keyword evidence="3 8" id="KW-0690">Ribosome biogenesis</keyword>
<dbReference type="NCBIfam" id="TIGR00231">
    <property type="entry name" value="small_GTP"/>
    <property type="match status" value="2"/>
</dbReference>
<dbReference type="Proteomes" id="UP000673975">
    <property type="component" value="Unassembled WGS sequence"/>
</dbReference>
<dbReference type="NCBIfam" id="TIGR03594">
    <property type="entry name" value="GTPase_EngA"/>
    <property type="match status" value="1"/>
</dbReference>
<feature type="binding site" evidence="8">
    <location>
        <begin position="229"/>
        <end position="233"/>
    </location>
    <ligand>
        <name>GTP</name>
        <dbReference type="ChEBI" id="CHEBI:37565"/>
        <label>2</label>
    </ligand>
</feature>
<evidence type="ECO:0000256" key="4">
    <source>
        <dbReference type="ARBA" id="ARBA00022737"/>
    </source>
</evidence>
<dbReference type="InterPro" id="IPR027417">
    <property type="entry name" value="P-loop_NTPase"/>
</dbReference>
<comment type="caution">
    <text evidence="12">The sequence shown here is derived from an EMBL/GenBank/DDBJ whole genome shotgun (WGS) entry which is preliminary data.</text>
</comment>
<feature type="binding site" evidence="8">
    <location>
        <begin position="119"/>
        <end position="122"/>
    </location>
    <ligand>
        <name>GTP</name>
        <dbReference type="ChEBI" id="CHEBI:37565"/>
        <label>1</label>
    </ligand>
</feature>
<dbReference type="HAMAP" id="MF_00195">
    <property type="entry name" value="GTPase_Der"/>
    <property type="match status" value="1"/>
</dbReference>
<dbReference type="GO" id="GO:0043022">
    <property type="term" value="F:ribosome binding"/>
    <property type="evidence" value="ECO:0007669"/>
    <property type="project" value="TreeGrafter"/>
</dbReference>
<dbReference type="InterPro" id="IPR005225">
    <property type="entry name" value="Small_GTP-bd"/>
</dbReference>
<dbReference type="CDD" id="cd01895">
    <property type="entry name" value="EngA2"/>
    <property type="match status" value="1"/>
</dbReference>
<dbReference type="Pfam" id="PF14714">
    <property type="entry name" value="KH_dom-like"/>
    <property type="match status" value="1"/>
</dbReference>
<gene>
    <name evidence="8 12" type="primary">der</name>
    <name evidence="12" type="ORF">NATSA_06935</name>
</gene>
<sequence length="435" mass="49561">MLPVVAIVGRPNVGKSTLFNRLLGERQAIVHDISGVTRDRHYGESFWNDRDFTVIDTGGYLPGQSDAIVSGIRAQAEIAIREADVIVFVTDVQKGISREDDTVADLLRRQDKPVILAANKSDNSEKALDAPEFYKLGFNDLFPVSALSGSGTGELLDRLVELFPDKESVESEEKWPKISIIGRPNVGKSSLINALLKDERCIVTDIAGTTRDSINSRLEYEGKTYTLIDTAGLRKRSRVHDNIEFYSMIRTEKSIRECDVAVILVDASRGFEVQDVRLLRIAEQFNKGMIIALNKWDLVKKETNTAKEFIDAIYQKVPNLKYVPVITISATNKLRIHRIIDECRIVLDEREKKIPTSRLNQFLKEITAERPLPFKRGRQLSIKYITQVKHKPPVFSFFMNMPRELPANYRRYIENKLREQFGFKGVPVTMVFKEK</sequence>
<keyword evidence="13" id="KW-1185">Reference proteome</keyword>
<dbReference type="RefSeq" id="WP_210511292.1">
    <property type="nucleotide sequence ID" value="NZ_JAFIDN010000004.1"/>
</dbReference>
<protein>
    <recommendedName>
        <fullName evidence="2 8">GTPase Der</fullName>
    </recommendedName>
    <alternativeName>
        <fullName evidence="7 8">GTP-binding protein EngA</fullName>
    </alternativeName>
</protein>
<evidence type="ECO:0000256" key="10">
    <source>
        <dbReference type="RuleBase" id="RU004481"/>
    </source>
</evidence>
<keyword evidence="6 8" id="KW-0342">GTP-binding</keyword>
<dbReference type="InterPro" id="IPR031166">
    <property type="entry name" value="G_ENGA"/>
</dbReference>
<proteinExistence type="inferred from homology"/>
<reference evidence="12" key="1">
    <citation type="submission" date="2021-02" db="EMBL/GenBank/DDBJ databases">
        <title>Natronogracilivirga saccharolytica gen. nov. sp. nov. a new anaerobic, haloalkiliphilic carbohydrate-fermenting bacterium from soda lake and proposing of Cyclonatronumiaceae fam. nov. in the phylum Balneolaeota.</title>
        <authorList>
            <person name="Zhilina T.N."/>
            <person name="Sorokin D.Y."/>
            <person name="Zavarzina D.G."/>
            <person name="Toshchakov S.V."/>
            <person name="Kublanov I.V."/>
        </authorList>
    </citation>
    <scope>NUCLEOTIDE SEQUENCE</scope>
    <source>
        <strain evidence="12">Z-1702</strain>
    </source>
</reference>
<dbReference type="GO" id="GO:0005525">
    <property type="term" value="F:GTP binding"/>
    <property type="evidence" value="ECO:0007669"/>
    <property type="project" value="UniProtKB-UniRule"/>
</dbReference>
<organism evidence="12 13">
    <name type="scientific">Natronogracilivirga saccharolytica</name>
    <dbReference type="NCBI Taxonomy" id="2812953"/>
    <lineage>
        <taxon>Bacteria</taxon>
        <taxon>Pseudomonadati</taxon>
        <taxon>Balneolota</taxon>
        <taxon>Balneolia</taxon>
        <taxon>Balneolales</taxon>
        <taxon>Cyclonatronaceae</taxon>
        <taxon>Natronogracilivirga</taxon>
    </lineage>
</organism>
<feature type="domain" description="EngA-type G" evidence="11">
    <location>
        <begin position="176"/>
        <end position="351"/>
    </location>
</feature>
<dbReference type="PIRSF" id="PIRSF006485">
    <property type="entry name" value="GTP-binding_EngA"/>
    <property type="match status" value="1"/>
</dbReference>
<dbReference type="InterPro" id="IPR003593">
    <property type="entry name" value="AAA+_ATPase"/>
</dbReference>
<comment type="subunit">
    <text evidence="8">Associates with the 50S ribosomal subunit.</text>
</comment>
<feature type="binding site" evidence="8">
    <location>
        <begin position="182"/>
        <end position="189"/>
    </location>
    <ligand>
        <name>GTP</name>
        <dbReference type="ChEBI" id="CHEBI:37565"/>
        <label>2</label>
    </ligand>
</feature>
<dbReference type="InterPro" id="IPR015946">
    <property type="entry name" value="KH_dom-like_a/b"/>
</dbReference>
<feature type="domain" description="EngA-type G" evidence="11">
    <location>
        <begin position="3"/>
        <end position="167"/>
    </location>
</feature>
<dbReference type="SMART" id="SM00382">
    <property type="entry name" value="AAA"/>
    <property type="match status" value="2"/>
</dbReference>
<dbReference type="AlphaFoldDB" id="A0A8J7UVB9"/>
<dbReference type="FunFam" id="3.40.50.300:FF:000057">
    <property type="entry name" value="GTPase Der"/>
    <property type="match status" value="1"/>
</dbReference>
<evidence type="ECO:0000259" key="11">
    <source>
        <dbReference type="PROSITE" id="PS51712"/>
    </source>
</evidence>
<dbReference type="InterPro" id="IPR006073">
    <property type="entry name" value="GTP-bd"/>
</dbReference>
<keyword evidence="4 10" id="KW-0677">Repeat</keyword>
<feature type="binding site" evidence="8">
    <location>
        <begin position="294"/>
        <end position="297"/>
    </location>
    <ligand>
        <name>GTP</name>
        <dbReference type="ChEBI" id="CHEBI:37565"/>
        <label>2</label>
    </ligand>
</feature>
<dbReference type="FunFam" id="3.30.300.20:FF:000004">
    <property type="entry name" value="GTPase Der"/>
    <property type="match status" value="1"/>
</dbReference>
<feature type="binding site" evidence="8">
    <location>
        <begin position="9"/>
        <end position="16"/>
    </location>
    <ligand>
        <name>GTP</name>
        <dbReference type="ChEBI" id="CHEBI:37565"/>
        <label>1</label>
    </ligand>
</feature>
<dbReference type="InterPro" id="IPR032859">
    <property type="entry name" value="KH_dom-like"/>
</dbReference>
<evidence type="ECO:0000256" key="8">
    <source>
        <dbReference type="HAMAP-Rule" id="MF_00195"/>
    </source>
</evidence>
<evidence type="ECO:0000256" key="1">
    <source>
        <dbReference type="ARBA" id="ARBA00008279"/>
    </source>
</evidence>
<dbReference type="Pfam" id="PF01926">
    <property type="entry name" value="MMR_HSR1"/>
    <property type="match status" value="2"/>
</dbReference>
<dbReference type="GO" id="GO:0042254">
    <property type="term" value="P:ribosome biogenesis"/>
    <property type="evidence" value="ECO:0007669"/>
    <property type="project" value="UniProtKB-KW"/>
</dbReference>
<dbReference type="SUPFAM" id="SSF52540">
    <property type="entry name" value="P-loop containing nucleoside triphosphate hydrolases"/>
    <property type="match status" value="2"/>
</dbReference>
<feature type="binding site" evidence="8">
    <location>
        <begin position="56"/>
        <end position="60"/>
    </location>
    <ligand>
        <name>GTP</name>
        <dbReference type="ChEBI" id="CHEBI:37565"/>
        <label>1</label>
    </ligand>
</feature>
<dbReference type="PROSITE" id="PS51712">
    <property type="entry name" value="G_ENGA"/>
    <property type="match status" value="2"/>
</dbReference>